<feature type="region of interest" description="Disordered" evidence="5">
    <location>
        <begin position="1"/>
        <end position="22"/>
    </location>
</feature>
<dbReference type="CDD" id="cd08049">
    <property type="entry name" value="TAF8"/>
    <property type="match status" value="1"/>
</dbReference>
<dbReference type="OrthoDB" id="2193813at2759"/>
<evidence type="ECO:0000256" key="4">
    <source>
        <dbReference type="ARBA" id="ARBA00023242"/>
    </source>
</evidence>
<dbReference type="GO" id="GO:0000400">
    <property type="term" value="F:four-way junction DNA binding"/>
    <property type="evidence" value="ECO:0007669"/>
    <property type="project" value="TreeGrafter"/>
</dbReference>
<evidence type="ECO:0000256" key="5">
    <source>
        <dbReference type="SAM" id="MobiDB-lite"/>
    </source>
</evidence>
<dbReference type="Gene3D" id="3.40.50.300">
    <property type="entry name" value="P-loop containing nucleotide triphosphate hydrolases"/>
    <property type="match status" value="1"/>
</dbReference>
<dbReference type="GO" id="GO:0033063">
    <property type="term" value="C:Rad51B-Rad51C-Rad51D-XRCC2 complex"/>
    <property type="evidence" value="ECO:0007669"/>
    <property type="project" value="InterPro"/>
</dbReference>
<dbReference type="CDD" id="cd19490">
    <property type="entry name" value="XRCC2"/>
    <property type="match status" value="1"/>
</dbReference>
<evidence type="ECO:0000313" key="8">
    <source>
        <dbReference type="EMBL" id="OJJ44427.1"/>
    </source>
</evidence>
<evidence type="ECO:0000256" key="3">
    <source>
        <dbReference type="ARBA" id="ARBA00023163"/>
    </source>
</evidence>
<dbReference type="InterPro" id="IPR027417">
    <property type="entry name" value="P-loop_NTPase"/>
</dbReference>
<dbReference type="STRING" id="1073090.A0A1L9SBD1"/>
<evidence type="ECO:0000256" key="2">
    <source>
        <dbReference type="ARBA" id="ARBA00023015"/>
    </source>
</evidence>
<dbReference type="PANTHER" id="PTHR46644">
    <property type="entry name" value="DNA REPAIR PROTEIN XRCC2"/>
    <property type="match status" value="1"/>
</dbReference>
<dbReference type="AlphaFoldDB" id="A0A1L9SBD1"/>
<keyword evidence="2" id="KW-0805">Transcription regulation</keyword>
<proteinExistence type="predicted"/>
<feature type="domain" description="Transcription factor TFIID subunit 8 C-terminal" evidence="7">
    <location>
        <begin position="176"/>
        <end position="224"/>
    </location>
</feature>
<dbReference type="InterPro" id="IPR030547">
    <property type="entry name" value="XRCC2"/>
</dbReference>
<dbReference type="Pfam" id="PF07524">
    <property type="entry name" value="Bromo_TP"/>
    <property type="match status" value="1"/>
</dbReference>
<dbReference type="RefSeq" id="XP_022578937.1">
    <property type="nucleotide sequence ID" value="XM_022729764.1"/>
</dbReference>
<dbReference type="InterPro" id="IPR019473">
    <property type="entry name" value="TFIID_su8_C"/>
</dbReference>
<dbReference type="InterPro" id="IPR009072">
    <property type="entry name" value="Histone-fold"/>
</dbReference>
<dbReference type="VEuPathDB" id="FungiDB:ASPZODRAFT_71592"/>
<sequence length="793" mass="88656">MPSPAPVIKRSSSSGPVPALEPDARRFKRPYHHHHRLLNPVVPALAEPAVTDNVCVEELLNRSIGQALRESGFDLADPAALESFRVATEEYIIRFSSYVRQSMLSCRRIQPIPQDFEHALRRNRLHSDDLLPYLKTAQPTPTLLPSPPPEDEEVFKPLPFLGPQLSGEDERVRHAYIPSNFPEFPSKHTYCHTPVFTERERDPRKIRERATEDGRHGEEALRKLARAAFKDNQSAAAGRDKKLWGRRMESMDSMFEKTIKGLTKKMHKESSAVAVGGEVDLPGEAPTRTKSSLLSLELGPIVNCERDLWRRTTAGSRRVEEKPVEAKDVATTTRVESWRARSAFSSSASRIGSQAVVSTVKPLAHLKISTPDAFLFLSRFPDVPPEQPHNGCTHDLSRAGNPLLRRIARVLHHFKQRAVRQVDLWSLAAFLPVVLRHGVDMVGEGCDVEHGDQGGHFRNLKGLDGLLDDLWALSNGQDGPAYRSGVKGLDKLLAAQAERRQTDDENRSTPIKRGDPVVEISSSSSGAGKTQLLYYLAAMAVLPTTYDEVMLDGQHAAVVWIDSDGRFDAQRLRVVGRGIVREKLLDDQQGGSATDAEIDALVYASLQHVHVFRPESSSALLATLRSLETYLFDETRHPSAARRLHGLFIDSVDAFFWQDRLRDEVARIEEIGRPVAETAAERDTRLSFVLSTLHADLVHELQRLQRLFHCAVVFTRGPGRPVPPWGAFPSLRLAVQRDVVRRFAPEMSAREAEQEAAQRHAVVSRGRFSVHAMDTGFSFYVGDDVSFIDSFNE</sequence>
<reference evidence="9" key="1">
    <citation type="journal article" date="2017" name="Genome Biol.">
        <title>Comparative genomics reveals high biological diversity and specific adaptations in the industrially and medically important fungal genus Aspergillus.</title>
        <authorList>
            <person name="de Vries R.P."/>
            <person name="Riley R."/>
            <person name="Wiebenga A."/>
            <person name="Aguilar-Osorio G."/>
            <person name="Amillis S."/>
            <person name="Uchima C.A."/>
            <person name="Anderluh G."/>
            <person name="Asadollahi M."/>
            <person name="Askin M."/>
            <person name="Barry K."/>
            <person name="Battaglia E."/>
            <person name="Bayram O."/>
            <person name="Benocci T."/>
            <person name="Braus-Stromeyer S.A."/>
            <person name="Caldana C."/>
            <person name="Canovas D."/>
            <person name="Cerqueira G.C."/>
            <person name="Chen F."/>
            <person name="Chen W."/>
            <person name="Choi C."/>
            <person name="Clum A."/>
            <person name="Dos Santos R.A."/>
            <person name="Damasio A.R."/>
            <person name="Diallinas G."/>
            <person name="Emri T."/>
            <person name="Fekete E."/>
            <person name="Flipphi M."/>
            <person name="Freyberg S."/>
            <person name="Gallo A."/>
            <person name="Gournas C."/>
            <person name="Habgood R."/>
            <person name="Hainaut M."/>
            <person name="Harispe M.L."/>
            <person name="Henrissat B."/>
            <person name="Hilden K.S."/>
            <person name="Hope R."/>
            <person name="Hossain A."/>
            <person name="Karabika E."/>
            <person name="Karaffa L."/>
            <person name="Karanyi Z."/>
            <person name="Krasevec N."/>
            <person name="Kuo A."/>
            <person name="Kusch H."/>
            <person name="LaButti K."/>
            <person name="Lagendijk E.L."/>
            <person name="Lapidus A."/>
            <person name="Levasseur A."/>
            <person name="Lindquist E."/>
            <person name="Lipzen A."/>
            <person name="Logrieco A.F."/>
            <person name="MacCabe A."/>
            <person name="Maekelae M.R."/>
            <person name="Malavazi I."/>
            <person name="Melin P."/>
            <person name="Meyer V."/>
            <person name="Mielnichuk N."/>
            <person name="Miskei M."/>
            <person name="Molnar A.P."/>
            <person name="Mule G."/>
            <person name="Ngan C.Y."/>
            <person name="Orejas M."/>
            <person name="Orosz E."/>
            <person name="Ouedraogo J.P."/>
            <person name="Overkamp K.M."/>
            <person name="Park H.-S."/>
            <person name="Perrone G."/>
            <person name="Piumi F."/>
            <person name="Punt P.J."/>
            <person name="Ram A.F."/>
            <person name="Ramon A."/>
            <person name="Rauscher S."/>
            <person name="Record E."/>
            <person name="Riano-Pachon D.M."/>
            <person name="Robert V."/>
            <person name="Roehrig J."/>
            <person name="Ruller R."/>
            <person name="Salamov A."/>
            <person name="Salih N.S."/>
            <person name="Samson R.A."/>
            <person name="Sandor E."/>
            <person name="Sanguinetti M."/>
            <person name="Schuetze T."/>
            <person name="Sepcic K."/>
            <person name="Shelest E."/>
            <person name="Sherlock G."/>
            <person name="Sophianopoulou V."/>
            <person name="Squina F.M."/>
            <person name="Sun H."/>
            <person name="Susca A."/>
            <person name="Todd R.B."/>
            <person name="Tsang A."/>
            <person name="Unkles S.E."/>
            <person name="van de Wiele N."/>
            <person name="van Rossen-Uffink D."/>
            <person name="Oliveira J.V."/>
            <person name="Vesth T.C."/>
            <person name="Visser J."/>
            <person name="Yu J.-H."/>
            <person name="Zhou M."/>
            <person name="Andersen M.R."/>
            <person name="Archer D.B."/>
            <person name="Baker S.E."/>
            <person name="Benoit I."/>
            <person name="Brakhage A.A."/>
            <person name="Braus G.H."/>
            <person name="Fischer R."/>
            <person name="Frisvad J.C."/>
            <person name="Goldman G.H."/>
            <person name="Houbraken J."/>
            <person name="Oakley B."/>
            <person name="Pocsi I."/>
            <person name="Scazzocchio C."/>
            <person name="Seiboth B."/>
            <person name="vanKuyk P.A."/>
            <person name="Wortman J."/>
            <person name="Dyer P.S."/>
            <person name="Grigoriev I.V."/>
        </authorList>
    </citation>
    <scope>NUCLEOTIDE SEQUENCE [LARGE SCALE GENOMIC DNA]</scope>
    <source>
        <strain evidence="9">CBS 506.65</strain>
    </source>
</reference>
<feature type="region of interest" description="Disordered" evidence="5">
    <location>
        <begin position="498"/>
        <end position="522"/>
    </location>
</feature>
<evidence type="ECO:0000256" key="1">
    <source>
        <dbReference type="ARBA" id="ARBA00004123"/>
    </source>
</evidence>
<dbReference type="GO" id="GO:0000724">
    <property type="term" value="P:double-strand break repair via homologous recombination"/>
    <property type="evidence" value="ECO:0007669"/>
    <property type="project" value="InterPro"/>
</dbReference>
<dbReference type="GO" id="GO:0005657">
    <property type="term" value="C:replication fork"/>
    <property type="evidence" value="ECO:0007669"/>
    <property type="project" value="InterPro"/>
</dbReference>
<organism evidence="8 9">
    <name type="scientific">Penicilliopsis zonata CBS 506.65</name>
    <dbReference type="NCBI Taxonomy" id="1073090"/>
    <lineage>
        <taxon>Eukaryota</taxon>
        <taxon>Fungi</taxon>
        <taxon>Dikarya</taxon>
        <taxon>Ascomycota</taxon>
        <taxon>Pezizomycotina</taxon>
        <taxon>Eurotiomycetes</taxon>
        <taxon>Eurotiomycetidae</taxon>
        <taxon>Eurotiales</taxon>
        <taxon>Aspergillaceae</taxon>
        <taxon>Penicilliopsis</taxon>
    </lineage>
</organism>
<evidence type="ECO:0000259" key="7">
    <source>
        <dbReference type="Pfam" id="PF10406"/>
    </source>
</evidence>
<dbReference type="GO" id="GO:0046982">
    <property type="term" value="F:protein heterodimerization activity"/>
    <property type="evidence" value="ECO:0007669"/>
    <property type="project" value="InterPro"/>
</dbReference>
<dbReference type="EMBL" id="KV878348">
    <property type="protein sequence ID" value="OJJ44427.1"/>
    <property type="molecule type" value="Genomic_DNA"/>
</dbReference>
<dbReference type="InterPro" id="IPR006565">
    <property type="entry name" value="BTP"/>
</dbReference>
<keyword evidence="3" id="KW-0804">Transcription</keyword>
<evidence type="ECO:0000313" key="9">
    <source>
        <dbReference type="Proteomes" id="UP000184188"/>
    </source>
</evidence>
<dbReference type="SUPFAM" id="SSF52540">
    <property type="entry name" value="P-loop containing nucleoside triphosphate hydrolases"/>
    <property type="match status" value="1"/>
</dbReference>
<protein>
    <submittedName>
        <fullName evidence="8">Uncharacterized protein</fullName>
    </submittedName>
</protein>
<feature type="compositionally biased region" description="Basic and acidic residues" evidence="5">
    <location>
        <begin position="498"/>
        <end position="516"/>
    </location>
</feature>
<evidence type="ECO:0000259" key="6">
    <source>
        <dbReference type="Pfam" id="PF07524"/>
    </source>
</evidence>
<dbReference type="GO" id="GO:0005815">
    <property type="term" value="C:microtubule organizing center"/>
    <property type="evidence" value="ECO:0007669"/>
    <property type="project" value="TreeGrafter"/>
</dbReference>
<keyword evidence="9" id="KW-1185">Reference proteome</keyword>
<comment type="subcellular location">
    <subcellularLocation>
        <location evidence="1">Nucleus</location>
    </subcellularLocation>
</comment>
<dbReference type="Proteomes" id="UP000184188">
    <property type="component" value="Unassembled WGS sequence"/>
</dbReference>
<gene>
    <name evidence="8" type="ORF">ASPZODRAFT_71592</name>
</gene>
<dbReference type="PANTHER" id="PTHR46644:SF2">
    <property type="entry name" value="DNA REPAIR PROTEIN XRCC2"/>
    <property type="match status" value="1"/>
</dbReference>
<dbReference type="GO" id="GO:0042148">
    <property type="term" value="P:DNA strand invasion"/>
    <property type="evidence" value="ECO:0007669"/>
    <property type="project" value="TreeGrafter"/>
</dbReference>
<dbReference type="GeneID" id="34616228"/>
<dbReference type="CDD" id="cd00076">
    <property type="entry name" value="HFD_SF"/>
    <property type="match status" value="1"/>
</dbReference>
<dbReference type="Pfam" id="PF10406">
    <property type="entry name" value="TAF8_C"/>
    <property type="match status" value="1"/>
</dbReference>
<feature type="domain" description="Bromodomain associated" evidence="6">
    <location>
        <begin position="57"/>
        <end position="122"/>
    </location>
</feature>
<accession>A0A1L9SBD1</accession>
<keyword evidence="4" id="KW-0539">Nucleus</keyword>
<name>A0A1L9SBD1_9EURO</name>
<dbReference type="Gene3D" id="1.10.20.10">
    <property type="entry name" value="Histone, subunit A"/>
    <property type="match status" value="1"/>
</dbReference>